<dbReference type="Proteomes" id="UP001085076">
    <property type="component" value="Miscellaneous, Linkage group lg10"/>
</dbReference>
<dbReference type="InterPro" id="IPR045051">
    <property type="entry name" value="SBT"/>
</dbReference>
<organism evidence="3 4">
    <name type="scientific">Dioscorea zingiberensis</name>
    <dbReference type="NCBI Taxonomy" id="325984"/>
    <lineage>
        <taxon>Eukaryota</taxon>
        <taxon>Viridiplantae</taxon>
        <taxon>Streptophyta</taxon>
        <taxon>Embryophyta</taxon>
        <taxon>Tracheophyta</taxon>
        <taxon>Spermatophyta</taxon>
        <taxon>Magnoliopsida</taxon>
        <taxon>Liliopsida</taxon>
        <taxon>Dioscoreales</taxon>
        <taxon>Dioscoreaceae</taxon>
        <taxon>Dioscorea</taxon>
    </lineage>
</organism>
<proteinExistence type="inferred from homology"/>
<evidence type="ECO:0000313" key="3">
    <source>
        <dbReference type="EMBL" id="KAJ0962348.1"/>
    </source>
</evidence>
<dbReference type="AlphaFoldDB" id="A0A9D5BX67"/>
<keyword evidence="4" id="KW-1185">Reference proteome</keyword>
<keyword evidence="2" id="KW-0732">Signal</keyword>
<accession>A0A9D5BX67</accession>
<reference evidence="3" key="1">
    <citation type="submission" date="2021-03" db="EMBL/GenBank/DDBJ databases">
        <authorList>
            <person name="Li Z."/>
            <person name="Yang C."/>
        </authorList>
    </citation>
    <scope>NUCLEOTIDE SEQUENCE</scope>
    <source>
        <strain evidence="3">Dzin_1.0</strain>
        <tissue evidence="3">Leaf</tissue>
    </source>
</reference>
<dbReference type="InterPro" id="IPR036852">
    <property type="entry name" value="Peptidase_S8/S53_dom_sf"/>
</dbReference>
<dbReference type="PANTHER" id="PTHR10795">
    <property type="entry name" value="PROPROTEIN CONVERTASE SUBTILISIN/KEXIN"/>
    <property type="match status" value="1"/>
</dbReference>
<dbReference type="SUPFAM" id="SSF52743">
    <property type="entry name" value="Subtilisin-like"/>
    <property type="match status" value="1"/>
</dbReference>
<sequence length="175" mass="19214">MPSIFSNHHHWYQSSLSSSPTLTRLTADEANGYYTTIERRVDEMRESYSPHDDDGYGTYTSTTITGSLVSFANLLGYVTGTACGMVTHARLAVYKVFWVGGCFNSEILAGAMDRVVANDYHMLSISIGSDMTLYYSMCNGYLPLLPVICTATISASAHSPAQRHDGFPSEGLREI</sequence>
<evidence type="ECO:0000256" key="2">
    <source>
        <dbReference type="ARBA" id="ARBA00022729"/>
    </source>
</evidence>
<dbReference type="OrthoDB" id="4803627at2759"/>
<evidence type="ECO:0000256" key="1">
    <source>
        <dbReference type="ARBA" id="ARBA00011073"/>
    </source>
</evidence>
<dbReference type="GO" id="GO:0004252">
    <property type="term" value="F:serine-type endopeptidase activity"/>
    <property type="evidence" value="ECO:0007669"/>
    <property type="project" value="InterPro"/>
</dbReference>
<evidence type="ECO:0000313" key="4">
    <source>
        <dbReference type="Proteomes" id="UP001085076"/>
    </source>
</evidence>
<dbReference type="EMBL" id="JAGGNH010000010">
    <property type="protein sequence ID" value="KAJ0962348.1"/>
    <property type="molecule type" value="Genomic_DNA"/>
</dbReference>
<gene>
    <name evidence="3" type="ORF">J5N97_030176</name>
</gene>
<dbReference type="GO" id="GO:0006508">
    <property type="term" value="P:proteolysis"/>
    <property type="evidence" value="ECO:0007669"/>
    <property type="project" value="InterPro"/>
</dbReference>
<dbReference type="Gene3D" id="3.40.50.200">
    <property type="entry name" value="Peptidase S8/S53 domain"/>
    <property type="match status" value="1"/>
</dbReference>
<protein>
    <submittedName>
        <fullName evidence="3">Uncharacterized protein</fullName>
    </submittedName>
</protein>
<comment type="caution">
    <text evidence="3">The sequence shown here is derived from an EMBL/GenBank/DDBJ whole genome shotgun (WGS) entry which is preliminary data.</text>
</comment>
<reference evidence="3" key="2">
    <citation type="journal article" date="2022" name="Hortic Res">
        <title>The genome of Dioscorea zingiberensis sheds light on the biosynthesis, origin and evolution of the medicinally important diosgenin saponins.</title>
        <authorList>
            <person name="Li Y."/>
            <person name="Tan C."/>
            <person name="Li Z."/>
            <person name="Guo J."/>
            <person name="Li S."/>
            <person name="Chen X."/>
            <person name="Wang C."/>
            <person name="Dai X."/>
            <person name="Yang H."/>
            <person name="Song W."/>
            <person name="Hou L."/>
            <person name="Xu J."/>
            <person name="Tong Z."/>
            <person name="Xu A."/>
            <person name="Yuan X."/>
            <person name="Wang W."/>
            <person name="Yang Q."/>
            <person name="Chen L."/>
            <person name="Sun Z."/>
            <person name="Wang K."/>
            <person name="Pan B."/>
            <person name="Chen J."/>
            <person name="Bao Y."/>
            <person name="Liu F."/>
            <person name="Qi X."/>
            <person name="Gang D.R."/>
            <person name="Wen J."/>
            <person name="Li J."/>
        </authorList>
    </citation>
    <scope>NUCLEOTIDE SEQUENCE</scope>
    <source>
        <strain evidence="3">Dzin_1.0</strain>
    </source>
</reference>
<name>A0A9D5BX67_9LILI</name>
<comment type="similarity">
    <text evidence="1">Belongs to the peptidase S8 family.</text>
</comment>